<proteinExistence type="predicted"/>
<dbReference type="Proteomes" id="UP001164929">
    <property type="component" value="Chromosome 10"/>
</dbReference>
<sequence length="29" mass="3104">MNQTGRVRNQPQVLPCSVSTSVCITAQGK</sequence>
<organism evidence="1 2">
    <name type="scientific">Populus alba x Populus x berolinensis</name>
    <dbReference type="NCBI Taxonomy" id="444605"/>
    <lineage>
        <taxon>Eukaryota</taxon>
        <taxon>Viridiplantae</taxon>
        <taxon>Streptophyta</taxon>
        <taxon>Embryophyta</taxon>
        <taxon>Tracheophyta</taxon>
        <taxon>Spermatophyta</taxon>
        <taxon>Magnoliopsida</taxon>
        <taxon>eudicotyledons</taxon>
        <taxon>Gunneridae</taxon>
        <taxon>Pentapetalae</taxon>
        <taxon>rosids</taxon>
        <taxon>fabids</taxon>
        <taxon>Malpighiales</taxon>
        <taxon>Salicaceae</taxon>
        <taxon>Saliceae</taxon>
        <taxon>Populus</taxon>
    </lineage>
</organism>
<gene>
    <name evidence="1" type="ORF">NC653_024318</name>
</gene>
<keyword evidence="2" id="KW-1185">Reference proteome</keyword>
<dbReference type="EMBL" id="JAQIZT010000010">
    <property type="protein sequence ID" value="KAJ6980908.1"/>
    <property type="molecule type" value="Genomic_DNA"/>
</dbReference>
<protein>
    <submittedName>
        <fullName evidence="1">Uncharacterized protein</fullName>
    </submittedName>
</protein>
<name>A0AAD6M8J1_9ROSI</name>
<evidence type="ECO:0000313" key="2">
    <source>
        <dbReference type="Proteomes" id="UP001164929"/>
    </source>
</evidence>
<accession>A0AAD6M8J1</accession>
<evidence type="ECO:0000313" key="1">
    <source>
        <dbReference type="EMBL" id="KAJ6980908.1"/>
    </source>
</evidence>
<comment type="caution">
    <text evidence="1">The sequence shown here is derived from an EMBL/GenBank/DDBJ whole genome shotgun (WGS) entry which is preliminary data.</text>
</comment>
<reference evidence="1" key="1">
    <citation type="journal article" date="2023" name="Mol. Ecol. Resour.">
        <title>Chromosome-level genome assembly of a triploid poplar Populus alba 'Berolinensis'.</title>
        <authorList>
            <person name="Chen S."/>
            <person name="Yu Y."/>
            <person name="Wang X."/>
            <person name="Wang S."/>
            <person name="Zhang T."/>
            <person name="Zhou Y."/>
            <person name="He R."/>
            <person name="Meng N."/>
            <person name="Wang Y."/>
            <person name="Liu W."/>
            <person name="Liu Z."/>
            <person name="Liu J."/>
            <person name="Guo Q."/>
            <person name="Huang H."/>
            <person name="Sederoff R.R."/>
            <person name="Wang G."/>
            <person name="Qu G."/>
            <person name="Chen S."/>
        </authorList>
    </citation>
    <scope>NUCLEOTIDE SEQUENCE</scope>
    <source>
        <strain evidence="1">SC-2020</strain>
    </source>
</reference>
<dbReference type="AlphaFoldDB" id="A0AAD6M8J1"/>